<evidence type="ECO:0000256" key="1">
    <source>
        <dbReference type="ARBA" id="ARBA00022679"/>
    </source>
</evidence>
<keyword evidence="1 4" id="KW-0808">Transferase</keyword>
<dbReference type="SUPFAM" id="SSF55729">
    <property type="entry name" value="Acyl-CoA N-acyltransferases (Nat)"/>
    <property type="match status" value="1"/>
</dbReference>
<dbReference type="Proteomes" id="UP000003980">
    <property type="component" value="Unassembled WGS sequence"/>
</dbReference>
<dbReference type="PANTHER" id="PTHR43877">
    <property type="entry name" value="AMINOALKYLPHOSPHONATE N-ACETYLTRANSFERASE-RELATED-RELATED"/>
    <property type="match status" value="1"/>
</dbReference>
<dbReference type="eggNOG" id="arCOG00833">
    <property type="taxonomic scope" value="Archaea"/>
</dbReference>
<dbReference type="InterPro" id="IPR000182">
    <property type="entry name" value="GNAT_dom"/>
</dbReference>
<dbReference type="PROSITE" id="PS51186">
    <property type="entry name" value="GNAT"/>
    <property type="match status" value="1"/>
</dbReference>
<dbReference type="InterPro" id="IPR016181">
    <property type="entry name" value="Acyl_CoA_acyltransferase"/>
</dbReference>
<dbReference type="CDD" id="cd04301">
    <property type="entry name" value="NAT_SF"/>
    <property type="match status" value="1"/>
</dbReference>
<organism evidence="4 5">
    <name type="scientific">Metallosphaera yellowstonensis MK1</name>
    <dbReference type="NCBI Taxonomy" id="671065"/>
    <lineage>
        <taxon>Archaea</taxon>
        <taxon>Thermoproteota</taxon>
        <taxon>Thermoprotei</taxon>
        <taxon>Sulfolobales</taxon>
        <taxon>Sulfolobaceae</taxon>
        <taxon>Metallosphaera</taxon>
    </lineage>
</organism>
<dbReference type="InterPro" id="IPR050832">
    <property type="entry name" value="Bact_Acetyltransf"/>
</dbReference>
<dbReference type="AlphaFoldDB" id="H2C2F1"/>
<name>H2C2F1_9CREN</name>
<evidence type="ECO:0000256" key="2">
    <source>
        <dbReference type="ARBA" id="ARBA00023315"/>
    </source>
</evidence>
<protein>
    <submittedName>
        <fullName evidence="4">Acetyltransferase, N-acetylglutamate synthase</fullName>
    </submittedName>
</protein>
<evidence type="ECO:0000313" key="5">
    <source>
        <dbReference type="Proteomes" id="UP000003980"/>
    </source>
</evidence>
<dbReference type="HOGENOM" id="CLU_1691612_0_0_2"/>
<keyword evidence="5" id="KW-1185">Reference proteome</keyword>
<keyword evidence="2" id="KW-0012">Acyltransferase</keyword>
<dbReference type="Gene3D" id="3.40.630.30">
    <property type="match status" value="1"/>
</dbReference>
<gene>
    <name evidence="4" type="ORF">MetMK1DRAFT_00009240</name>
</gene>
<accession>H2C2F1</accession>
<evidence type="ECO:0000259" key="3">
    <source>
        <dbReference type="PROSITE" id="PS51186"/>
    </source>
</evidence>
<evidence type="ECO:0000313" key="4">
    <source>
        <dbReference type="EMBL" id="EHP70422.1"/>
    </source>
</evidence>
<dbReference type="Pfam" id="PF00583">
    <property type="entry name" value="Acetyltransf_1"/>
    <property type="match status" value="1"/>
</dbReference>
<reference evidence="4 5" key="1">
    <citation type="submission" date="2012-01" db="EMBL/GenBank/DDBJ databases">
        <title>Improved High-Quality Draft sequence of Metallosphaera yellowstonensis MK1.</title>
        <authorList>
            <consortium name="US DOE Joint Genome Institute"/>
            <person name="Lucas S."/>
            <person name="Han J."/>
            <person name="Cheng J.-F."/>
            <person name="Goodwin L."/>
            <person name="Pitluck S."/>
            <person name="Peters L."/>
            <person name="Teshima H."/>
            <person name="Detter J.C."/>
            <person name="Han C."/>
            <person name="Tapia R."/>
            <person name="Land M."/>
            <person name="Hauser L."/>
            <person name="Kyrpides N."/>
            <person name="Kozubal M."/>
            <person name="Macur R.E."/>
            <person name="Jay Z."/>
            <person name="Inskeep W."/>
            <person name="Woyke T."/>
        </authorList>
    </citation>
    <scope>NUCLEOTIDE SEQUENCE [LARGE SCALE GENOMIC DNA]</scope>
    <source>
        <strain evidence="4 5">MK1</strain>
    </source>
</reference>
<proteinExistence type="predicted"/>
<feature type="domain" description="N-acetyltransferase" evidence="3">
    <location>
        <begin position="9"/>
        <end position="150"/>
    </location>
</feature>
<sequence length="153" mass="17414">MELSISIPLSIREARREDADGIYQLYSSLSPEDLYMRFFSFHRVTRGEIEELVKGGDHVTLVAEEGGKIVGEATLYKDGEFSLVVDPRERGAGLGTKLVQELVRKAKEMGLREVRFYTLPDNMPMIRIGRRLGFKLTFEEDEVLGVLKLDHHS</sequence>
<dbReference type="GO" id="GO:0016747">
    <property type="term" value="F:acyltransferase activity, transferring groups other than amino-acyl groups"/>
    <property type="evidence" value="ECO:0007669"/>
    <property type="project" value="InterPro"/>
</dbReference>
<dbReference type="EMBL" id="JH597761">
    <property type="protein sequence ID" value="EHP70422.1"/>
    <property type="molecule type" value="Genomic_DNA"/>
</dbReference>
<dbReference type="STRING" id="671065.MetMK1DRAFT_00009240"/>